<dbReference type="Proteomes" id="UP000595140">
    <property type="component" value="Unassembled WGS sequence"/>
</dbReference>
<dbReference type="EMBL" id="OOIL02002916">
    <property type="protein sequence ID" value="VFQ85397.1"/>
    <property type="molecule type" value="Genomic_DNA"/>
</dbReference>
<evidence type="ECO:0000313" key="1">
    <source>
        <dbReference type="EMBL" id="VFQ85397.1"/>
    </source>
</evidence>
<sequence>MSVAKDPFDALPGGLRLFLRNLHSLVPVKLEDNNYPSWSSTVKATLIAHRLLGYIDGTEHVPLPTIVDEKASSATDKEPVMKVSPAYDQWTIIDAQLRASLLALLSPSIQNLVHQCPTAADLWDKLHQRYNSLSRTHIFQLKDQLHNLRKGQSTMQIYLDDVLKIVTALALAREPIPEQDIILNVLRGLPQEYGPIKQNIRSNLVALTFNEVSALLLSEELNLQLAAWCTFYVHD</sequence>
<proteinExistence type="predicted"/>
<accession>A0A484MA47</accession>
<reference evidence="1 2" key="1">
    <citation type="submission" date="2018-04" db="EMBL/GenBank/DDBJ databases">
        <authorList>
            <person name="Vogel A."/>
        </authorList>
    </citation>
    <scope>NUCLEOTIDE SEQUENCE [LARGE SCALE GENOMIC DNA]</scope>
</reference>
<protein>
    <submittedName>
        <fullName evidence="1">Uncharacterized protein</fullName>
    </submittedName>
</protein>
<dbReference type="PANTHER" id="PTHR47481:SF21">
    <property type="entry name" value="BASIC-LEUCINE ZIPPER TRANSCRIPTION FACTOR Q-RELATED"/>
    <property type="match status" value="1"/>
</dbReference>
<dbReference type="PANTHER" id="PTHR47481">
    <property type="match status" value="1"/>
</dbReference>
<keyword evidence="2" id="KW-1185">Reference proteome</keyword>
<dbReference type="OrthoDB" id="1304322at2759"/>
<name>A0A484MA47_9ASTE</name>
<evidence type="ECO:0000313" key="2">
    <source>
        <dbReference type="Proteomes" id="UP000595140"/>
    </source>
</evidence>
<organism evidence="1 2">
    <name type="scientific">Cuscuta campestris</name>
    <dbReference type="NCBI Taxonomy" id="132261"/>
    <lineage>
        <taxon>Eukaryota</taxon>
        <taxon>Viridiplantae</taxon>
        <taxon>Streptophyta</taxon>
        <taxon>Embryophyta</taxon>
        <taxon>Tracheophyta</taxon>
        <taxon>Spermatophyta</taxon>
        <taxon>Magnoliopsida</taxon>
        <taxon>eudicotyledons</taxon>
        <taxon>Gunneridae</taxon>
        <taxon>Pentapetalae</taxon>
        <taxon>asterids</taxon>
        <taxon>lamiids</taxon>
        <taxon>Solanales</taxon>
        <taxon>Convolvulaceae</taxon>
        <taxon>Cuscuteae</taxon>
        <taxon>Cuscuta</taxon>
        <taxon>Cuscuta subgen. Grammica</taxon>
        <taxon>Cuscuta sect. Cleistogrammica</taxon>
    </lineage>
</organism>
<dbReference type="Pfam" id="PF14223">
    <property type="entry name" value="Retrotran_gag_2"/>
    <property type="match status" value="1"/>
</dbReference>
<gene>
    <name evidence="1" type="ORF">CCAM_LOCUS27173</name>
</gene>
<dbReference type="AlphaFoldDB" id="A0A484MA47"/>